<evidence type="ECO:0000313" key="2">
    <source>
        <dbReference type="EMBL" id="MBO2989724.1"/>
    </source>
</evidence>
<keyword evidence="3" id="KW-1185">Reference proteome</keyword>
<evidence type="ECO:0000313" key="3">
    <source>
        <dbReference type="Proteomes" id="UP000668403"/>
    </source>
</evidence>
<name>A0A939QL62_9MICO</name>
<dbReference type="PROSITE" id="PS51257">
    <property type="entry name" value="PROKAR_LIPOPROTEIN"/>
    <property type="match status" value="1"/>
</dbReference>
<dbReference type="RefSeq" id="WP_208238147.1">
    <property type="nucleotide sequence ID" value="NZ_BAAAQU010000001.1"/>
</dbReference>
<gene>
    <name evidence="2" type="ORF">J4H85_06910</name>
</gene>
<keyword evidence="1" id="KW-0732">Signal</keyword>
<protein>
    <submittedName>
        <fullName evidence="2">Uncharacterized protein</fullName>
    </submittedName>
</protein>
<proteinExistence type="predicted"/>
<dbReference type="EMBL" id="JAGFBF010000004">
    <property type="protein sequence ID" value="MBO2989724.1"/>
    <property type="molecule type" value="Genomic_DNA"/>
</dbReference>
<evidence type="ECO:0000256" key="1">
    <source>
        <dbReference type="SAM" id="SignalP"/>
    </source>
</evidence>
<feature type="chain" id="PRO_5038821560" evidence="1">
    <location>
        <begin position="22"/>
        <end position="341"/>
    </location>
</feature>
<reference evidence="2" key="1">
    <citation type="submission" date="2021-03" db="EMBL/GenBank/DDBJ databases">
        <title>Leucobacter chromiisoli sp. nov., isolated from chromium-containing soil of chemical plant.</title>
        <authorList>
            <person name="Xu Z."/>
        </authorList>
    </citation>
    <scope>NUCLEOTIDE SEQUENCE</scope>
    <source>
        <strain evidence="2">K 70/01</strain>
    </source>
</reference>
<feature type="signal peptide" evidence="1">
    <location>
        <begin position="1"/>
        <end position="21"/>
    </location>
</feature>
<dbReference type="AlphaFoldDB" id="A0A939QL62"/>
<accession>A0A939QL62</accession>
<dbReference type="Proteomes" id="UP000668403">
    <property type="component" value="Unassembled WGS sequence"/>
</dbReference>
<organism evidence="2 3">
    <name type="scientific">Leucobacter tardus</name>
    <dbReference type="NCBI Taxonomy" id="501483"/>
    <lineage>
        <taxon>Bacteria</taxon>
        <taxon>Bacillati</taxon>
        <taxon>Actinomycetota</taxon>
        <taxon>Actinomycetes</taxon>
        <taxon>Micrococcales</taxon>
        <taxon>Microbacteriaceae</taxon>
        <taxon>Leucobacter</taxon>
    </lineage>
</organism>
<comment type="caution">
    <text evidence="2">The sequence shown here is derived from an EMBL/GenBank/DDBJ whole genome shotgun (WGS) entry which is preliminary data.</text>
</comment>
<sequence length="341" mass="37377">MNRTRIPTFLALAATASLTLAGCSGGGGDDVELGPLDTYMDQIYATGEDESVADLVEHESERQQLIADCMTEQGFEYIPVEATPEQFGGEMTEEEEAQAEEEAENWDPLDDAKKYGYWISLMPDEDDESFSGGSVEMPADPNDDYLMSLSESDMTAYQEALSGPMPADDADEEEWQNWAPSGCEGDANTAVGQGAESDPYMDPEFADLMDAMNARYDEIESSPELAEANAAWATCMDGKGFGGFANPDEPQEELNEEYSALMGWDDMDAESEPEPLDAAVEQEFQQREIETAVADYECRADVDHDEAWMRADLASQEKFVEAHRTELDAMVAKFASSGKGA</sequence>